<evidence type="ECO:0000259" key="8">
    <source>
        <dbReference type="Pfam" id="PF02687"/>
    </source>
</evidence>
<comment type="similarity">
    <text evidence="6">Belongs to the ABC-4 integral membrane protein family.</text>
</comment>
<evidence type="ECO:0000256" key="7">
    <source>
        <dbReference type="SAM" id="Phobius"/>
    </source>
</evidence>
<reference evidence="11" key="1">
    <citation type="journal article" date="2019" name="Int. J. Syst. Evol. Microbiol.">
        <title>The Global Catalogue of Microorganisms (GCM) 10K type strain sequencing project: providing services to taxonomists for standard genome sequencing and annotation.</title>
        <authorList>
            <consortium name="The Broad Institute Genomics Platform"/>
            <consortium name="The Broad Institute Genome Sequencing Center for Infectious Disease"/>
            <person name="Wu L."/>
            <person name="Ma J."/>
        </authorList>
    </citation>
    <scope>NUCLEOTIDE SEQUENCE [LARGE SCALE GENOMIC DNA]</scope>
    <source>
        <strain evidence="11">CGMCC 4.7131</strain>
    </source>
</reference>
<sequence length="421" mass="43087">MRGMRGRAGRGGRRSRLRAGDLVREALAGLLQRPGRSALTALGTVLGVGTFVAILGLTATASSQIDARFNALSATEVTVEDTGGDDADHITNSFPADAPARVGRLHGVEHAGVYWIASPEAASGSPGAGTVTSSPVGDLAAGEDVQVVAATPGVLQAAGPALAQGRIYDAYHQQNAAEVAVIGAGLAERLGILTLETRPAVFIGGRPFTVIGIVGDVDRKEELLLSVTVPSSTAMAHWGGPARGERARMLVSTRLGAATQVARNAATALDPAHPERFKVIPPPDPQMLRGGVSGDLDQLFLLLAGICLVIGTVGIANTTLVAVLERTGEIGLRRALGARGRHITAQFLTESAALGLLGGLVGTSLGTLVVVGVAVLRDWTAVIHPLTVVAAPVIGLATGLLAGIHPAWKASRIPPVEALRR</sequence>
<accession>A0ABW0DNJ1</accession>
<feature type="transmembrane region" description="Helical" evidence="7">
    <location>
        <begin position="382"/>
        <end position="404"/>
    </location>
</feature>
<dbReference type="Pfam" id="PF12704">
    <property type="entry name" value="MacB_PCD"/>
    <property type="match status" value="1"/>
</dbReference>
<evidence type="ECO:0000259" key="9">
    <source>
        <dbReference type="Pfam" id="PF12704"/>
    </source>
</evidence>
<name>A0ABW0DNJ1_9ACTN</name>
<dbReference type="PANTHER" id="PTHR30572:SF4">
    <property type="entry name" value="ABC TRANSPORTER PERMEASE YTRF"/>
    <property type="match status" value="1"/>
</dbReference>
<evidence type="ECO:0000256" key="3">
    <source>
        <dbReference type="ARBA" id="ARBA00022692"/>
    </source>
</evidence>
<dbReference type="PANTHER" id="PTHR30572">
    <property type="entry name" value="MEMBRANE COMPONENT OF TRANSPORTER-RELATED"/>
    <property type="match status" value="1"/>
</dbReference>
<feature type="transmembrane region" description="Helical" evidence="7">
    <location>
        <begin position="351"/>
        <end position="376"/>
    </location>
</feature>
<keyword evidence="5 7" id="KW-0472">Membrane</keyword>
<protein>
    <submittedName>
        <fullName evidence="10">ABC transporter permease</fullName>
    </submittedName>
</protein>
<feature type="domain" description="MacB-like periplasmic core" evidence="9">
    <location>
        <begin position="37"/>
        <end position="268"/>
    </location>
</feature>
<feature type="transmembrane region" description="Helical" evidence="7">
    <location>
        <begin position="299"/>
        <end position="324"/>
    </location>
</feature>
<dbReference type="Pfam" id="PF02687">
    <property type="entry name" value="FtsX"/>
    <property type="match status" value="1"/>
</dbReference>
<keyword evidence="4 7" id="KW-1133">Transmembrane helix</keyword>
<feature type="domain" description="ABC3 transporter permease C-terminal" evidence="8">
    <location>
        <begin position="302"/>
        <end position="415"/>
    </location>
</feature>
<gene>
    <name evidence="10" type="ORF">ACFPWV_10330</name>
</gene>
<organism evidence="10 11">
    <name type="scientific">Streptomyces atrovirens</name>
    <dbReference type="NCBI Taxonomy" id="285556"/>
    <lineage>
        <taxon>Bacteria</taxon>
        <taxon>Bacillati</taxon>
        <taxon>Actinomycetota</taxon>
        <taxon>Actinomycetes</taxon>
        <taxon>Kitasatosporales</taxon>
        <taxon>Streptomycetaceae</taxon>
        <taxon>Streptomyces</taxon>
    </lineage>
</organism>
<keyword evidence="11" id="KW-1185">Reference proteome</keyword>
<comment type="subcellular location">
    <subcellularLocation>
        <location evidence="1">Cell membrane</location>
        <topology evidence="1">Multi-pass membrane protein</topology>
    </subcellularLocation>
</comment>
<keyword evidence="2" id="KW-1003">Cell membrane</keyword>
<dbReference type="InterPro" id="IPR025857">
    <property type="entry name" value="MacB_PCD"/>
</dbReference>
<evidence type="ECO:0000313" key="11">
    <source>
        <dbReference type="Proteomes" id="UP001596035"/>
    </source>
</evidence>
<dbReference type="InterPro" id="IPR050250">
    <property type="entry name" value="Macrolide_Exporter_MacB"/>
</dbReference>
<evidence type="ECO:0000256" key="5">
    <source>
        <dbReference type="ARBA" id="ARBA00023136"/>
    </source>
</evidence>
<feature type="transmembrane region" description="Helical" evidence="7">
    <location>
        <begin position="38"/>
        <end position="59"/>
    </location>
</feature>
<dbReference type="InterPro" id="IPR003838">
    <property type="entry name" value="ABC3_permease_C"/>
</dbReference>
<proteinExistence type="inferred from homology"/>
<evidence type="ECO:0000256" key="1">
    <source>
        <dbReference type="ARBA" id="ARBA00004651"/>
    </source>
</evidence>
<dbReference type="Proteomes" id="UP001596035">
    <property type="component" value="Unassembled WGS sequence"/>
</dbReference>
<evidence type="ECO:0000256" key="4">
    <source>
        <dbReference type="ARBA" id="ARBA00022989"/>
    </source>
</evidence>
<comment type="caution">
    <text evidence="10">The sequence shown here is derived from an EMBL/GenBank/DDBJ whole genome shotgun (WGS) entry which is preliminary data.</text>
</comment>
<dbReference type="RefSeq" id="WP_344559707.1">
    <property type="nucleotide sequence ID" value="NZ_BAAATG010000014.1"/>
</dbReference>
<dbReference type="EMBL" id="JBHSKN010000009">
    <property type="protein sequence ID" value="MFC5240296.1"/>
    <property type="molecule type" value="Genomic_DNA"/>
</dbReference>
<evidence type="ECO:0000313" key="10">
    <source>
        <dbReference type="EMBL" id="MFC5240296.1"/>
    </source>
</evidence>
<keyword evidence="3 7" id="KW-0812">Transmembrane</keyword>
<evidence type="ECO:0000256" key="6">
    <source>
        <dbReference type="ARBA" id="ARBA00038076"/>
    </source>
</evidence>
<evidence type="ECO:0000256" key="2">
    <source>
        <dbReference type="ARBA" id="ARBA00022475"/>
    </source>
</evidence>